<evidence type="ECO:0000256" key="5">
    <source>
        <dbReference type="ARBA" id="ARBA00023136"/>
    </source>
</evidence>
<evidence type="ECO:0000256" key="2">
    <source>
        <dbReference type="ARBA" id="ARBA00022475"/>
    </source>
</evidence>
<keyword evidence="3 6" id="KW-0812">Transmembrane</keyword>
<feature type="transmembrane region" description="Helical" evidence="6">
    <location>
        <begin position="39"/>
        <end position="62"/>
    </location>
</feature>
<feature type="transmembrane region" description="Helical" evidence="6">
    <location>
        <begin position="142"/>
        <end position="166"/>
    </location>
</feature>
<keyword evidence="2" id="KW-1003">Cell membrane</keyword>
<dbReference type="PANTHER" id="PTHR30086:SF20">
    <property type="entry name" value="ARGININE EXPORTER PROTEIN ARGO-RELATED"/>
    <property type="match status" value="1"/>
</dbReference>
<feature type="transmembrane region" description="Helical" evidence="6">
    <location>
        <begin position="178"/>
        <end position="195"/>
    </location>
</feature>
<comment type="subcellular location">
    <subcellularLocation>
        <location evidence="1">Cell membrane</location>
        <topology evidence="1">Multi-pass membrane protein</topology>
    </subcellularLocation>
</comment>
<evidence type="ECO:0000313" key="7">
    <source>
        <dbReference type="EMBL" id="QEM81582.1"/>
    </source>
</evidence>
<keyword evidence="4 6" id="KW-1133">Transmembrane helix</keyword>
<reference evidence="7" key="1">
    <citation type="submission" date="2021-02" db="EMBL/GenBank/DDBJ databases">
        <title>Strain Y2R2, a novel species of the genus Halomonas.</title>
        <authorList>
            <person name="Huang H."/>
        </authorList>
    </citation>
    <scope>NUCLEOTIDE SEQUENCE</scope>
    <source>
        <strain evidence="7">Y2R2</strain>
    </source>
</reference>
<name>A0A5C1ND21_9GAMM</name>
<keyword evidence="5 6" id="KW-0472">Membrane</keyword>
<dbReference type="RefSeq" id="WP_149284593.1">
    <property type="nucleotide sequence ID" value="NZ_CP038437.2"/>
</dbReference>
<dbReference type="OrthoDB" id="5638726at2"/>
<dbReference type="KEGG" id="hbh:E4T21_08520"/>
<feature type="transmembrane region" description="Helical" evidence="6">
    <location>
        <begin position="109"/>
        <end position="136"/>
    </location>
</feature>
<dbReference type="PANTHER" id="PTHR30086">
    <property type="entry name" value="ARGININE EXPORTER PROTEIN ARGO"/>
    <property type="match status" value="1"/>
</dbReference>
<dbReference type="EMBL" id="CP038437">
    <property type="protein sequence ID" value="QEM81582.1"/>
    <property type="molecule type" value="Genomic_DNA"/>
</dbReference>
<sequence>MWWSLLHGLGTGAGLIVAIGAQNAFVLDKGLRRQHPWRVALICAACDAVLIGLGVLGLGTLIAQSETAMSVARFGGAAFLLWLAWGALQRVLRPKGLEAQSSVMGRRQVMLATLAVTLLNPQVYLDTVVMLGAIGAVQSHPVAFYAGATFASFTWFFTLVGVTGYLAPRLKSPRVWQVIDGSIVVIMLVVAWQLLSLTPPQAAL</sequence>
<dbReference type="AlphaFoldDB" id="A0A5C1ND21"/>
<evidence type="ECO:0000256" key="3">
    <source>
        <dbReference type="ARBA" id="ARBA00022692"/>
    </source>
</evidence>
<dbReference type="GO" id="GO:0005886">
    <property type="term" value="C:plasma membrane"/>
    <property type="evidence" value="ECO:0007669"/>
    <property type="project" value="UniProtKB-SubCell"/>
</dbReference>
<dbReference type="Proteomes" id="UP000324285">
    <property type="component" value="Chromosome"/>
</dbReference>
<organism evidence="7 8">
    <name type="scientific">Halomonas binhaiensis</name>
    <dbReference type="NCBI Taxonomy" id="2562282"/>
    <lineage>
        <taxon>Bacteria</taxon>
        <taxon>Pseudomonadati</taxon>
        <taxon>Pseudomonadota</taxon>
        <taxon>Gammaproteobacteria</taxon>
        <taxon>Oceanospirillales</taxon>
        <taxon>Halomonadaceae</taxon>
        <taxon>Halomonas</taxon>
    </lineage>
</organism>
<accession>A0A5C1ND21</accession>
<evidence type="ECO:0000313" key="8">
    <source>
        <dbReference type="Proteomes" id="UP000324285"/>
    </source>
</evidence>
<dbReference type="InterPro" id="IPR001123">
    <property type="entry name" value="LeuE-type"/>
</dbReference>
<gene>
    <name evidence="7" type="ORF">E4T21_08520</name>
</gene>
<dbReference type="Pfam" id="PF01810">
    <property type="entry name" value="LysE"/>
    <property type="match status" value="1"/>
</dbReference>
<feature type="transmembrane region" description="Helical" evidence="6">
    <location>
        <begin position="68"/>
        <end position="88"/>
    </location>
</feature>
<evidence type="ECO:0000256" key="1">
    <source>
        <dbReference type="ARBA" id="ARBA00004651"/>
    </source>
</evidence>
<evidence type="ECO:0000256" key="4">
    <source>
        <dbReference type="ARBA" id="ARBA00022989"/>
    </source>
</evidence>
<feature type="transmembrane region" description="Helical" evidence="6">
    <location>
        <begin position="6"/>
        <end position="27"/>
    </location>
</feature>
<dbReference type="GO" id="GO:0015171">
    <property type="term" value="F:amino acid transmembrane transporter activity"/>
    <property type="evidence" value="ECO:0007669"/>
    <property type="project" value="TreeGrafter"/>
</dbReference>
<evidence type="ECO:0000256" key="6">
    <source>
        <dbReference type="SAM" id="Phobius"/>
    </source>
</evidence>
<protein>
    <submittedName>
        <fullName evidence="7">LysE family transporter</fullName>
    </submittedName>
</protein>
<proteinExistence type="predicted"/>
<keyword evidence="8" id="KW-1185">Reference proteome</keyword>